<dbReference type="InterPro" id="IPR032308">
    <property type="entry name" value="TDBD"/>
</dbReference>
<keyword evidence="2" id="KW-0479">Metal-binding</keyword>
<evidence type="ECO:0000256" key="1">
    <source>
        <dbReference type="ARBA" id="ARBA00004123"/>
    </source>
</evidence>
<feature type="compositionally biased region" description="Basic and acidic residues" evidence="5">
    <location>
        <begin position="662"/>
        <end position="674"/>
    </location>
</feature>
<dbReference type="OrthoDB" id="429143at2759"/>
<dbReference type="InterPro" id="IPR000182">
    <property type="entry name" value="GNAT_dom"/>
</dbReference>
<feature type="domain" description="N-acetyltransferase" evidence="6">
    <location>
        <begin position="1008"/>
        <end position="1172"/>
    </location>
</feature>
<dbReference type="AlphaFoldDB" id="A0A833RJC7"/>
<keyword evidence="2" id="KW-0863">Zinc-finger</keyword>
<evidence type="ECO:0000313" key="8">
    <source>
        <dbReference type="Proteomes" id="UP000623129"/>
    </source>
</evidence>
<dbReference type="GO" id="GO:0005634">
    <property type="term" value="C:nucleus"/>
    <property type="evidence" value="ECO:0007669"/>
    <property type="project" value="UniProtKB-SubCell"/>
</dbReference>
<comment type="caution">
    <text evidence="7">The sequence shown here is derived from an EMBL/GenBank/DDBJ whole genome shotgun (WGS) entry which is preliminary data.</text>
</comment>
<evidence type="ECO:0000256" key="4">
    <source>
        <dbReference type="ARBA" id="ARBA00023242"/>
    </source>
</evidence>
<dbReference type="Pfam" id="PF16135">
    <property type="entry name" value="TDBD"/>
    <property type="match status" value="1"/>
</dbReference>
<evidence type="ECO:0000256" key="3">
    <source>
        <dbReference type="ARBA" id="ARBA00022833"/>
    </source>
</evidence>
<feature type="region of interest" description="Disordered" evidence="5">
    <location>
        <begin position="640"/>
        <end position="685"/>
    </location>
</feature>
<dbReference type="PROSITE" id="PS51186">
    <property type="entry name" value="GNAT"/>
    <property type="match status" value="1"/>
</dbReference>
<dbReference type="GO" id="GO:0008270">
    <property type="term" value="F:zinc ion binding"/>
    <property type="evidence" value="ECO:0007669"/>
    <property type="project" value="UniProtKB-KW"/>
</dbReference>
<dbReference type="Gene3D" id="3.30.40.10">
    <property type="entry name" value="Zinc/RING finger domain, C3HC4 (zinc finger)"/>
    <property type="match status" value="1"/>
</dbReference>
<gene>
    <name evidence="7" type="ORF">FCM35_KLT19209</name>
</gene>
<dbReference type="InterPro" id="IPR011011">
    <property type="entry name" value="Znf_FYVE_PHD"/>
</dbReference>
<dbReference type="Pfam" id="PF23209">
    <property type="entry name" value="IDM1_C"/>
    <property type="match status" value="1"/>
</dbReference>
<organism evidence="7 8">
    <name type="scientific">Carex littledalei</name>
    <dbReference type="NCBI Taxonomy" id="544730"/>
    <lineage>
        <taxon>Eukaryota</taxon>
        <taxon>Viridiplantae</taxon>
        <taxon>Streptophyta</taxon>
        <taxon>Embryophyta</taxon>
        <taxon>Tracheophyta</taxon>
        <taxon>Spermatophyta</taxon>
        <taxon>Magnoliopsida</taxon>
        <taxon>Liliopsida</taxon>
        <taxon>Poales</taxon>
        <taxon>Cyperaceae</taxon>
        <taxon>Cyperoideae</taxon>
        <taxon>Cariceae</taxon>
        <taxon>Carex</taxon>
        <taxon>Carex subgen. Euthyceras</taxon>
    </lineage>
</organism>
<dbReference type="Gene3D" id="3.40.630.30">
    <property type="match status" value="1"/>
</dbReference>
<dbReference type="PANTHER" id="PTHR46508">
    <property type="entry name" value="PHD FINGER FAMILY PROTEIN"/>
    <property type="match status" value="1"/>
</dbReference>
<proteinExistence type="predicted"/>
<keyword evidence="3" id="KW-0862">Zinc</keyword>
<dbReference type="GO" id="GO:0016747">
    <property type="term" value="F:acyltransferase activity, transferring groups other than amino-acyl groups"/>
    <property type="evidence" value="ECO:0007669"/>
    <property type="project" value="InterPro"/>
</dbReference>
<dbReference type="InterPro" id="IPR056511">
    <property type="entry name" value="IDM1_C"/>
</dbReference>
<dbReference type="InterPro" id="IPR016181">
    <property type="entry name" value="Acyl_CoA_acyltransferase"/>
</dbReference>
<dbReference type="PANTHER" id="PTHR46508:SF28">
    <property type="entry name" value="PHD-TYPE DOMAIN-CONTAINING PROTEIN"/>
    <property type="match status" value="1"/>
</dbReference>
<evidence type="ECO:0000313" key="7">
    <source>
        <dbReference type="EMBL" id="KAF3336623.1"/>
    </source>
</evidence>
<evidence type="ECO:0000256" key="5">
    <source>
        <dbReference type="SAM" id="MobiDB-lite"/>
    </source>
</evidence>
<feature type="compositionally biased region" description="Basic residues" evidence="5">
    <location>
        <begin position="675"/>
        <end position="685"/>
    </location>
</feature>
<evidence type="ECO:0000256" key="2">
    <source>
        <dbReference type="ARBA" id="ARBA00022771"/>
    </source>
</evidence>
<sequence length="1207" mass="134468">MQVYTLVKKMTLPDESVKMCFKEEEIMRMLFREDLQDLHGDDFDGSEEETKMFQGFFCNNGVESLSESGCLPGTAESSRRIYCRIVESSGHGDLSTYSVCCVLPRSGLVSQDNTGKLPLPVPTVITSELEPNAVNPTNETELTVPLPTTPPSTGLCSGTLDISKIENSSLTDLCTHLHAHANRLLTDFGYKLELQGRKSDPERFKYLYRPPNGGPALSHLSETWVSLGKLLQSSLTGSALDKTRLPGRQWFNVNEFASDLQNTLTYVEKLLRDPDCGLTLSDQWFLLDPFMAVASIDHKIEALRKAVPVQAVQSTTSILEENETMILKRNDVADPLTYSRRRCKRTLLPQLALEPEPGKKRDGEKMPMVEGRVVPTGGIMTPSGKKDIISPIIAGEGVLSASDLHKGPCITGEEVQSATRLYVSPVTTEEEISCAPDCNLTLEKLREGLPITTGEEVQGATQLHVSQVTNGEEALHAADFSVTPVTVGEELTCPAELHVNPVTIEEEVYPVTPHDNVPVKETLMVNQTSQSIIQSSINSAIEQVPFNTVKPVFGYDNIPIGAKFTINPVSGSMVPQQLELILNPSDVPFPFESSVSGLNPVHPSYQASMFQGSLSFDSNSGFQNPEYPVTVVMNKFLQSKLKRKHKSTSETKENKPRKRSKKNEEKSGFDTKTETHKRKRQGRKRVCRFHDHDLLISTIITKKYLKYPKKASKKKPIHLKQSTEKPVQLGQINSDNKKHFTQGARTVLSLLINTGVISANRKIQYRNYKGQKVIEGKLTRHGVLCQCCGESFTMSGFQIHASSESGNPGLNLFLGSGEPYVMCLFNAWSVEYKGRKERMRIRDGDIERNNDMCALCGDGGELMCCDTCPSSFHESCLPSQVMFWNWFRFSGDSVQYGTIRSGSGTVPSDQISLATYEYYILPIWSDKGTGIAKFSTGTYDQSVHEKCMKDKNMICSESPPGSWFCGNQCQQVYAYMRAQVGLANYIGDGFYLSILRCDHGQTKIFDSEKLVQLAENNMKLALALRITEECFFPILDHRTGLDLIPLLLYNWRVNILSLDYKGFYTVVLEKDERIISVASIRLLGTAVAEMPLVATSIENRKQGMCRRLISAIEELLKLLKVKMLLLCAIPSLIDTWTSRFGFVPIDNEDKEMLSKFSLINLPETVLLKKDLTTISVEPQGDGCHHASWGNEFYGAGEGEETFPLDEL</sequence>
<dbReference type="InterPro" id="IPR013083">
    <property type="entry name" value="Znf_RING/FYVE/PHD"/>
</dbReference>
<dbReference type="SUPFAM" id="SSF55729">
    <property type="entry name" value="Acyl-CoA N-acyltransferases (Nat)"/>
    <property type="match status" value="1"/>
</dbReference>
<reference evidence="7" key="1">
    <citation type="submission" date="2020-01" db="EMBL/GenBank/DDBJ databases">
        <title>Genome sequence of Kobresia littledalei, the first chromosome-level genome in the family Cyperaceae.</title>
        <authorList>
            <person name="Qu G."/>
        </authorList>
    </citation>
    <scope>NUCLEOTIDE SEQUENCE</scope>
    <source>
        <strain evidence="7">C.B.Clarke</strain>
        <tissue evidence="7">Leaf</tissue>
    </source>
</reference>
<keyword evidence="8" id="KW-1185">Reference proteome</keyword>
<keyword evidence="4" id="KW-0539">Nucleus</keyword>
<dbReference type="EMBL" id="SWLB01000007">
    <property type="protein sequence ID" value="KAF3336623.1"/>
    <property type="molecule type" value="Genomic_DNA"/>
</dbReference>
<dbReference type="Proteomes" id="UP000623129">
    <property type="component" value="Unassembled WGS sequence"/>
</dbReference>
<protein>
    <submittedName>
        <fullName evidence="7">Increased DNA methylation 1</fullName>
    </submittedName>
</protein>
<accession>A0A833RJC7</accession>
<comment type="subcellular location">
    <subcellularLocation>
        <location evidence="1">Nucleus</location>
    </subcellularLocation>
</comment>
<name>A0A833RJC7_9POAL</name>
<dbReference type="SUPFAM" id="SSF57903">
    <property type="entry name" value="FYVE/PHD zinc finger"/>
    <property type="match status" value="1"/>
</dbReference>
<evidence type="ECO:0000259" key="6">
    <source>
        <dbReference type="PROSITE" id="PS51186"/>
    </source>
</evidence>